<reference evidence="3 4" key="1">
    <citation type="submission" date="2024-09" db="EMBL/GenBank/DDBJ databases">
        <title>Novel species of the genus Pelomonas and Roseateles isolated from streams.</title>
        <authorList>
            <person name="Lu H."/>
        </authorList>
    </citation>
    <scope>NUCLEOTIDE SEQUENCE [LARGE SCALE GENOMIC DNA]</scope>
    <source>
        <strain evidence="3 4">BYS96W</strain>
    </source>
</reference>
<dbReference type="Proteomes" id="UP001606305">
    <property type="component" value="Unassembled WGS sequence"/>
</dbReference>
<dbReference type="RefSeq" id="WP_394486873.1">
    <property type="nucleotide sequence ID" value="NZ_JBIGIA010000003.1"/>
</dbReference>
<sequence length="91" mass="9180">MTVASTAHAPASAWREPMVWLVVGGPAAVVVASFVTLALAIRHPDPPLDLRVSAPHAADDADAADLRAKSGDLPAMVGRNHAATGAPGAKP</sequence>
<organism evidence="3 4">
    <name type="scientific">Pelomonas nitida</name>
    <dbReference type="NCBI Taxonomy" id="3299027"/>
    <lineage>
        <taxon>Bacteria</taxon>
        <taxon>Pseudomonadati</taxon>
        <taxon>Pseudomonadota</taxon>
        <taxon>Betaproteobacteria</taxon>
        <taxon>Burkholderiales</taxon>
        <taxon>Sphaerotilaceae</taxon>
        <taxon>Roseateles</taxon>
    </lineage>
</organism>
<keyword evidence="2" id="KW-1133">Transmembrane helix</keyword>
<dbReference type="EMBL" id="JBIGIA010000003">
    <property type="protein sequence ID" value="MFG6456157.1"/>
    <property type="molecule type" value="Genomic_DNA"/>
</dbReference>
<keyword evidence="4" id="KW-1185">Reference proteome</keyword>
<protein>
    <recommendedName>
        <fullName evidence="5">Nitrogen fixation protein FixH</fullName>
    </recommendedName>
</protein>
<keyword evidence="2" id="KW-0812">Transmembrane</keyword>
<feature type="transmembrane region" description="Helical" evidence="2">
    <location>
        <begin position="20"/>
        <end position="41"/>
    </location>
</feature>
<evidence type="ECO:0008006" key="5">
    <source>
        <dbReference type="Google" id="ProtNLM"/>
    </source>
</evidence>
<evidence type="ECO:0000313" key="3">
    <source>
        <dbReference type="EMBL" id="MFG6456157.1"/>
    </source>
</evidence>
<accession>A0ABW7G2M3</accession>
<evidence type="ECO:0000256" key="2">
    <source>
        <dbReference type="SAM" id="Phobius"/>
    </source>
</evidence>
<feature type="region of interest" description="Disordered" evidence="1">
    <location>
        <begin position="72"/>
        <end position="91"/>
    </location>
</feature>
<name>A0ABW7G2M3_9BURK</name>
<comment type="caution">
    <text evidence="3">The sequence shown here is derived from an EMBL/GenBank/DDBJ whole genome shotgun (WGS) entry which is preliminary data.</text>
</comment>
<keyword evidence="2" id="KW-0472">Membrane</keyword>
<evidence type="ECO:0000313" key="4">
    <source>
        <dbReference type="Proteomes" id="UP001606305"/>
    </source>
</evidence>
<evidence type="ECO:0000256" key="1">
    <source>
        <dbReference type="SAM" id="MobiDB-lite"/>
    </source>
</evidence>
<gene>
    <name evidence="3" type="ORF">ACG00X_04870</name>
</gene>
<proteinExistence type="predicted"/>